<gene>
    <name evidence="2" type="ORF">IAA97_01450</name>
</gene>
<proteinExistence type="predicted"/>
<dbReference type="AlphaFoldDB" id="A0A9D9DZY6"/>
<feature type="signal peptide" evidence="1">
    <location>
        <begin position="1"/>
        <end position="21"/>
    </location>
</feature>
<evidence type="ECO:0000256" key="1">
    <source>
        <dbReference type="SAM" id="SignalP"/>
    </source>
</evidence>
<evidence type="ECO:0000313" key="3">
    <source>
        <dbReference type="Proteomes" id="UP000823615"/>
    </source>
</evidence>
<dbReference type="PROSITE" id="PS51257">
    <property type="entry name" value="PROKAR_LIPOPROTEIN"/>
    <property type="match status" value="1"/>
</dbReference>
<keyword evidence="1" id="KW-0732">Signal</keyword>
<comment type="caution">
    <text evidence="2">The sequence shown here is derived from an EMBL/GenBank/DDBJ whole genome shotgun (WGS) entry which is preliminary data.</text>
</comment>
<name>A0A9D9DZY6_9SPIO</name>
<reference evidence="2" key="2">
    <citation type="journal article" date="2021" name="PeerJ">
        <title>Extensive microbial diversity within the chicken gut microbiome revealed by metagenomics and culture.</title>
        <authorList>
            <person name="Gilroy R."/>
            <person name="Ravi A."/>
            <person name="Getino M."/>
            <person name="Pursley I."/>
            <person name="Horton D.L."/>
            <person name="Alikhan N.F."/>
            <person name="Baker D."/>
            <person name="Gharbi K."/>
            <person name="Hall N."/>
            <person name="Watson M."/>
            <person name="Adriaenssens E.M."/>
            <person name="Foster-Nyarko E."/>
            <person name="Jarju S."/>
            <person name="Secka A."/>
            <person name="Antonio M."/>
            <person name="Oren A."/>
            <person name="Chaudhuri R.R."/>
            <person name="La Ragione R."/>
            <person name="Hildebrand F."/>
            <person name="Pallen M.J."/>
        </authorList>
    </citation>
    <scope>NUCLEOTIDE SEQUENCE</scope>
    <source>
        <strain evidence="2">7293</strain>
    </source>
</reference>
<organism evidence="2 3">
    <name type="scientific">Candidatus Ornithospirochaeta stercoripullorum</name>
    <dbReference type="NCBI Taxonomy" id="2840899"/>
    <lineage>
        <taxon>Bacteria</taxon>
        <taxon>Pseudomonadati</taxon>
        <taxon>Spirochaetota</taxon>
        <taxon>Spirochaetia</taxon>
        <taxon>Spirochaetales</taxon>
        <taxon>Spirochaetaceae</taxon>
        <taxon>Spirochaetaceae incertae sedis</taxon>
        <taxon>Candidatus Ornithospirochaeta</taxon>
    </lineage>
</organism>
<evidence type="ECO:0000313" key="2">
    <source>
        <dbReference type="EMBL" id="MBO8435631.1"/>
    </source>
</evidence>
<dbReference type="Proteomes" id="UP000823615">
    <property type="component" value="Unassembled WGS sequence"/>
</dbReference>
<feature type="chain" id="PRO_5039529139" evidence="1">
    <location>
        <begin position="22"/>
        <end position="313"/>
    </location>
</feature>
<accession>A0A9D9DZY6</accession>
<reference evidence="2" key="1">
    <citation type="submission" date="2020-10" db="EMBL/GenBank/DDBJ databases">
        <authorList>
            <person name="Gilroy R."/>
        </authorList>
    </citation>
    <scope>NUCLEOTIDE SEQUENCE</scope>
    <source>
        <strain evidence="2">7293</strain>
    </source>
</reference>
<protein>
    <submittedName>
        <fullName evidence="2">Uncharacterized protein</fullName>
    </submittedName>
</protein>
<dbReference type="EMBL" id="JADIMT010000024">
    <property type="protein sequence ID" value="MBO8435631.1"/>
    <property type="molecule type" value="Genomic_DNA"/>
</dbReference>
<sequence>MLSRFVLSVFLIIFMFTSCTTIEEPPAIAPVQTAEEAPARIIIEETDTVEDEIEAEVETEEVSFAVLDIAPYLQSAVITTEMPGGFDFSSLAVDGGGRIESIKVHGHKALLTIADLESSTDYCLSLLSGDDVLFDGITFTTASFAGVYRWGHGDEPFVLTVEDAPSSSECSYYVYINPQDSAFPEGEYWHDLRLYPLVEKGEESLDDVKYKNAPLAYKWNNEKWNTGSMTPSRIKSVKLVDTGSKDEMRAEIASVALGFTATADVSFSFIEMDGNAYLIFSSQMTPGIANSFVKKNPSPGELESEYSYLLERE</sequence>